<dbReference type="EMBL" id="ADGQ01000044">
    <property type="protein sequence ID" value="EFM64839.1"/>
    <property type="molecule type" value="Genomic_DNA"/>
</dbReference>
<dbReference type="InterPro" id="IPR023995">
    <property type="entry name" value="HemZ"/>
</dbReference>
<dbReference type="GO" id="GO:0046872">
    <property type="term" value="F:metal ion binding"/>
    <property type="evidence" value="ECO:0007669"/>
    <property type="project" value="UniProtKB-KW"/>
</dbReference>
<dbReference type="OrthoDB" id="9808022at2"/>
<reference evidence="6 7" key="1">
    <citation type="submission" date="2010-08" db="EMBL/GenBank/DDBJ databases">
        <authorList>
            <person name="Harkins D.M."/>
            <person name="Madupu R."/>
            <person name="Durkin A.S."/>
            <person name="Torralba M."/>
            <person name="Methe B."/>
            <person name="Sutton G.G."/>
            <person name="Nelson K.E."/>
        </authorList>
    </citation>
    <scope>NUCLEOTIDE SEQUENCE [LARGE SCALE GENOMIC DNA]</scope>
    <source>
        <strain evidence="6 7">DSM 17678</strain>
    </source>
</reference>
<dbReference type="GO" id="GO:0016491">
    <property type="term" value="F:oxidoreductase activity"/>
    <property type="evidence" value="ECO:0007669"/>
    <property type="project" value="UniProtKB-KW"/>
</dbReference>
<dbReference type="Proteomes" id="UP000003244">
    <property type="component" value="Unassembled WGS sequence"/>
</dbReference>
<name>E0E2N2_9FIRM</name>
<evidence type="ECO:0000256" key="2">
    <source>
        <dbReference type="ARBA" id="ARBA00022723"/>
    </source>
</evidence>
<evidence type="ECO:0000313" key="6">
    <source>
        <dbReference type="EMBL" id="EFM64839.1"/>
    </source>
</evidence>
<dbReference type="GeneID" id="84800494"/>
<dbReference type="SFLD" id="SFLDG01065">
    <property type="entry name" value="anaerobic_coproporphyrinogen-I"/>
    <property type="match status" value="1"/>
</dbReference>
<dbReference type="GO" id="GO:0006779">
    <property type="term" value="P:porphyrin-containing compound biosynthetic process"/>
    <property type="evidence" value="ECO:0007669"/>
    <property type="project" value="TreeGrafter"/>
</dbReference>
<evidence type="ECO:0000256" key="4">
    <source>
        <dbReference type="ARBA" id="ARBA00023014"/>
    </source>
</evidence>
<dbReference type="PANTHER" id="PTHR13932:SF1">
    <property type="entry name" value="OXYGEN-INDEPENDENT COPROPORPHYRINOGEN-III OXIDASE-LIKE PROTEIN HEMZ"/>
    <property type="match status" value="1"/>
</dbReference>
<dbReference type="InterPro" id="IPR058240">
    <property type="entry name" value="rSAM_sf"/>
</dbReference>
<dbReference type="PANTHER" id="PTHR13932">
    <property type="entry name" value="COPROPORPHYRINIGEN III OXIDASE"/>
    <property type="match status" value="1"/>
</dbReference>
<keyword evidence="2" id="KW-0479">Metal-binding</keyword>
<feature type="domain" description="Radical SAM core" evidence="5">
    <location>
        <begin position="182"/>
        <end position="423"/>
    </location>
</feature>
<evidence type="ECO:0000256" key="1">
    <source>
        <dbReference type="ARBA" id="ARBA00022691"/>
    </source>
</evidence>
<dbReference type="SFLD" id="SFLDS00029">
    <property type="entry name" value="Radical_SAM"/>
    <property type="match status" value="1"/>
</dbReference>
<keyword evidence="6" id="KW-0560">Oxidoreductase</keyword>
<organism evidence="6 7">
    <name type="scientific">Peptostreptococcus stomatis DSM 17678</name>
    <dbReference type="NCBI Taxonomy" id="596315"/>
    <lineage>
        <taxon>Bacteria</taxon>
        <taxon>Bacillati</taxon>
        <taxon>Bacillota</taxon>
        <taxon>Clostridia</taxon>
        <taxon>Peptostreptococcales</taxon>
        <taxon>Peptostreptococcaceae</taxon>
        <taxon>Peptostreptococcus</taxon>
    </lineage>
</organism>
<evidence type="ECO:0000259" key="5">
    <source>
        <dbReference type="PROSITE" id="PS51918"/>
    </source>
</evidence>
<dbReference type="Pfam" id="PF04055">
    <property type="entry name" value="Radical_SAM"/>
    <property type="match status" value="1"/>
</dbReference>
<dbReference type="InterPro" id="IPR007197">
    <property type="entry name" value="rSAM"/>
</dbReference>
<dbReference type="CDD" id="cd01335">
    <property type="entry name" value="Radical_SAM"/>
    <property type="match status" value="1"/>
</dbReference>
<dbReference type="InterPro" id="IPR034505">
    <property type="entry name" value="Coproporphyrinogen-III_oxidase"/>
</dbReference>
<dbReference type="SFLD" id="SFLDF00310">
    <property type="entry name" value="oxygen-independent_coproporphy"/>
    <property type="match status" value="1"/>
</dbReference>
<dbReference type="SMART" id="SM00729">
    <property type="entry name" value="Elp3"/>
    <property type="match status" value="1"/>
</dbReference>
<dbReference type="SFLD" id="SFLDG01082">
    <property type="entry name" value="B12-binding_domain_containing"/>
    <property type="match status" value="1"/>
</dbReference>
<dbReference type="NCBIfam" id="TIGR03994">
    <property type="entry name" value="rSAM_HemZ"/>
    <property type="match status" value="1"/>
</dbReference>
<dbReference type="PROSITE" id="PS51918">
    <property type="entry name" value="RADICAL_SAM"/>
    <property type="match status" value="1"/>
</dbReference>
<keyword evidence="3" id="KW-0408">Iron</keyword>
<evidence type="ECO:0000313" key="7">
    <source>
        <dbReference type="Proteomes" id="UP000003244"/>
    </source>
</evidence>
<evidence type="ECO:0000256" key="3">
    <source>
        <dbReference type="ARBA" id="ARBA00023004"/>
    </source>
</evidence>
<dbReference type="STRING" id="596315.HMPREF0634_0322"/>
<dbReference type="GO" id="GO:0051539">
    <property type="term" value="F:4 iron, 4 sulfur cluster binding"/>
    <property type="evidence" value="ECO:0007669"/>
    <property type="project" value="TreeGrafter"/>
</dbReference>
<protein>
    <submittedName>
        <fullName evidence="6">Coproporphyrinogen dehydrogenase HemZ</fullName>
        <ecNumber evidence="6">1.3.99.22</ecNumber>
    </submittedName>
</protein>
<dbReference type="GO" id="GO:0005737">
    <property type="term" value="C:cytoplasm"/>
    <property type="evidence" value="ECO:0007669"/>
    <property type="project" value="TreeGrafter"/>
</dbReference>
<dbReference type="eggNOG" id="COG0635">
    <property type="taxonomic scope" value="Bacteria"/>
</dbReference>
<dbReference type="InterPro" id="IPR013785">
    <property type="entry name" value="Aldolase_TIM"/>
</dbReference>
<comment type="caution">
    <text evidence="6">The sequence shown here is derived from an EMBL/GenBank/DDBJ whole genome shotgun (WGS) entry which is preliminary data.</text>
</comment>
<proteinExistence type="predicted"/>
<keyword evidence="4" id="KW-0411">Iron-sulfur</keyword>
<keyword evidence="7" id="KW-1185">Reference proteome</keyword>
<dbReference type="Gene3D" id="3.20.20.70">
    <property type="entry name" value="Aldolase class I"/>
    <property type="match status" value="1"/>
</dbReference>
<keyword evidence="1" id="KW-0949">S-adenosyl-L-methionine</keyword>
<dbReference type="AlphaFoldDB" id="E0E2N2"/>
<dbReference type="SUPFAM" id="SSF102114">
    <property type="entry name" value="Radical SAM enzymes"/>
    <property type="match status" value="1"/>
</dbReference>
<dbReference type="EC" id="1.3.99.22" evidence="6"/>
<dbReference type="RefSeq" id="WP_007789238.1">
    <property type="nucleotide sequence ID" value="NZ_ADGQ01000044.1"/>
</dbReference>
<sequence length="519" mass="60350">MYILLQGHNYRYEISEFLKLFSSEFSFIECSEDFGVNREGELLVNKLDIDHGPDRVSILTKSQVLKDGQVLYEKELSQDIDLVDYEKKFEKRNKKIDNDIKTISKRLIQRSMFDYLNKKYDANVPWGILTGIRPVKLIHSLMDQGKSDQEISDFMKEEYLISQEKLDLIMDIANRERPFIYPTSEDKISLYLSIPFCPTRCLYCSFPSHSLDKYGQHRESYVDTLLKEARGIESIIEDFGKTIESIYIGGGTPTSLEAKDMDYLITNLFKILDLTKIKEFTVEAGRPDTITRDKLKVLKKHGVTRISINPQTMNQVSLDRIGRKHSVEDIVDCYHMARNLGFDNINMDLILGLPGESPAMVEETMKKIIDLDPESVTVHTLALKRASDLNINLQDHKNDLTNYRNMVEMIDISRTYMEENGYKPYYMYRQKHMLGNLENIGYAKPGYECLYNMQIMEEKQSNYAIGAGAVSKFVYLDENRIERVDDVKNLDHYLARIDEMIDKKYKEVAKNVNKSTKRN</sequence>
<dbReference type="InterPro" id="IPR006638">
    <property type="entry name" value="Elp3/MiaA/NifB-like_rSAM"/>
</dbReference>
<accession>E0E2N2</accession>
<gene>
    <name evidence="6" type="primary">hemZ</name>
    <name evidence="6" type="ORF">HMPREF0634_0322</name>
</gene>